<comment type="caution">
    <text evidence="4">The sequence shown here is derived from an EMBL/GenBank/DDBJ whole genome shotgun (WGS) entry which is preliminary data.</text>
</comment>
<protein>
    <recommendedName>
        <fullName evidence="6">Phosphatidylserine decarboxylase</fullName>
    </recommendedName>
</protein>
<evidence type="ECO:0000313" key="5">
    <source>
        <dbReference type="Proteomes" id="UP000237144"/>
    </source>
</evidence>
<evidence type="ECO:0000313" key="4">
    <source>
        <dbReference type="EMBL" id="POY75466.1"/>
    </source>
</evidence>
<dbReference type="EMBL" id="PJQD01000014">
    <property type="protein sequence ID" value="POY75466.1"/>
    <property type="molecule type" value="Genomic_DNA"/>
</dbReference>
<feature type="region of interest" description="Disordered" evidence="3">
    <location>
        <begin position="146"/>
        <end position="175"/>
    </location>
</feature>
<feature type="compositionally biased region" description="Basic and acidic residues" evidence="3">
    <location>
        <begin position="146"/>
        <end position="174"/>
    </location>
</feature>
<dbReference type="STRING" id="741276.A0A2S5BFB3"/>
<evidence type="ECO:0000256" key="2">
    <source>
        <dbReference type="ARBA" id="ARBA00023239"/>
    </source>
</evidence>
<dbReference type="Pfam" id="PF02666">
    <property type="entry name" value="PS_Dcarbxylase"/>
    <property type="match status" value="1"/>
</dbReference>
<keyword evidence="1" id="KW-0210">Decarboxylase</keyword>
<dbReference type="PANTHER" id="PTHR10067:SF17">
    <property type="entry name" value="PHOSPHATIDYLSERINE DECARBOXYLASE PROENZYME 2"/>
    <property type="match status" value="1"/>
</dbReference>
<accession>A0A2S5BFB3</accession>
<dbReference type="AlphaFoldDB" id="A0A2S5BFB3"/>
<sequence length="471" mass="52993">FRNTDEYRREPAWLTSAKPPSKPRTAQRAGRPNRLQNQTSWHFATALPRIVLLSHHPAFVRTSLASHTGVLVAKRQRDAEGEIRVFLERMPLATRIGMRLLYQGVDRGRFVRSKRIEEVRRTLRGDMDIQDCRLPLPSQALRFCSEREGTSRSDQRECSQTETNKRSTGRKYDDPNNALRKIKAFIRAYRSMSDQSYRVKLRSRPNGPQGIPDPQLLLLSMRARSPLLVTLPSSRAQLTADSPSSTPSPKRKDSGSRQGRTFTLLELLQDEKLAADLSGGSVAIFRLAPADYHRYHSPVAGSMGKTIHIPGAYYTVNPMVVHDKRFDVFTANKRDVSVIKCKHPLTGESTRVAFVQIGALLVASIRQTARKGQPLERGDEIGYFAYGGSTIVAVFPRGCVQWDQELLENSQGRNFTGTELETQVKVSSVRFLVGSRASYAEKARGLAVLTLRVDRMVQVGEAIGWWIRPQP</sequence>
<feature type="region of interest" description="Disordered" evidence="3">
    <location>
        <begin position="231"/>
        <end position="258"/>
    </location>
</feature>
<gene>
    <name evidence="4" type="ORF">BMF94_1368</name>
</gene>
<feature type="region of interest" description="Disordered" evidence="3">
    <location>
        <begin position="1"/>
        <end position="37"/>
    </location>
</feature>
<feature type="compositionally biased region" description="Basic and acidic residues" evidence="3">
    <location>
        <begin position="1"/>
        <end position="11"/>
    </location>
</feature>
<name>A0A2S5BFB3_9BASI</name>
<evidence type="ECO:0008006" key="6">
    <source>
        <dbReference type="Google" id="ProtNLM"/>
    </source>
</evidence>
<reference evidence="4 5" key="1">
    <citation type="journal article" date="2018" name="Front. Microbiol.">
        <title>Prospects for Fungal Bioremediation of Acidic Radioactive Waste Sites: Characterization and Genome Sequence of Rhodotorula taiwanensis MD1149.</title>
        <authorList>
            <person name="Tkavc R."/>
            <person name="Matrosova V.Y."/>
            <person name="Grichenko O.E."/>
            <person name="Gostincar C."/>
            <person name="Volpe R.P."/>
            <person name="Klimenkova P."/>
            <person name="Gaidamakova E.K."/>
            <person name="Zhou C.E."/>
            <person name="Stewart B.J."/>
            <person name="Lyman M.G."/>
            <person name="Malfatti S.A."/>
            <person name="Rubinfeld B."/>
            <person name="Courtot M."/>
            <person name="Singh J."/>
            <person name="Dalgard C.L."/>
            <person name="Hamilton T."/>
            <person name="Frey K.G."/>
            <person name="Gunde-Cimerman N."/>
            <person name="Dugan L."/>
            <person name="Daly M.J."/>
        </authorList>
    </citation>
    <scope>NUCLEOTIDE SEQUENCE [LARGE SCALE GENOMIC DNA]</scope>
    <source>
        <strain evidence="4 5">MD1149</strain>
    </source>
</reference>
<organism evidence="4 5">
    <name type="scientific">Rhodotorula taiwanensis</name>
    <dbReference type="NCBI Taxonomy" id="741276"/>
    <lineage>
        <taxon>Eukaryota</taxon>
        <taxon>Fungi</taxon>
        <taxon>Dikarya</taxon>
        <taxon>Basidiomycota</taxon>
        <taxon>Pucciniomycotina</taxon>
        <taxon>Microbotryomycetes</taxon>
        <taxon>Sporidiobolales</taxon>
        <taxon>Sporidiobolaceae</taxon>
        <taxon>Rhodotorula</taxon>
    </lineage>
</organism>
<evidence type="ECO:0000256" key="1">
    <source>
        <dbReference type="ARBA" id="ARBA00022793"/>
    </source>
</evidence>
<proteinExistence type="predicted"/>
<keyword evidence="2" id="KW-0456">Lyase</keyword>
<dbReference type="GO" id="GO:0004609">
    <property type="term" value="F:phosphatidylserine decarboxylase activity"/>
    <property type="evidence" value="ECO:0007669"/>
    <property type="project" value="InterPro"/>
</dbReference>
<feature type="non-terminal residue" evidence="4">
    <location>
        <position position="1"/>
    </location>
</feature>
<dbReference type="GO" id="GO:0008654">
    <property type="term" value="P:phospholipid biosynthetic process"/>
    <property type="evidence" value="ECO:0007669"/>
    <property type="project" value="InterPro"/>
</dbReference>
<dbReference type="PANTHER" id="PTHR10067">
    <property type="entry name" value="PHOSPHATIDYLSERINE DECARBOXYLASE"/>
    <property type="match status" value="1"/>
</dbReference>
<feature type="compositionally biased region" description="Polar residues" evidence="3">
    <location>
        <begin position="231"/>
        <end position="248"/>
    </location>
</feature>
<dbReference type="OrthoDB" id="5973539at2759"/>
<evidence type="ECO:0000256" key="3">
    <source>
        <dbReference type="SAM" id="MobiDB-lite"/>
    </source>
</evidence>
<dbReference type="InterPro" id="IPR003817">
    <property type="entry name" value="PS_Dcarbxylase"/>
</dbReference>
<keyword evidence="5" id="KW-1185">Reference proteome</keyword>
<dbReference type="Proteomes" id="UP000237144">
    <property type="component" value="Unassembled WGS sequence"/>
</dbReference>